<keyword evidence="8" id="KW-0598">Phosphotransferase system</keyword>
<dbReference type="GO" id="GO:0090563">
    <property type="term" value="F:protein-phosphocysteine-sugar phosphotransferase activity"/>
    <property type="evidence" value="ECO:0007669"/>
    <property type="project" value="TreeGrafter"/>
</dbReference>
<evidence type="ECO:0000256" key="4">
    <source>
        <dbReference type="ARBA" id="ARBA00022475"/>
    </source>
</evidence>
<keyword evidence="3" id="KW-0813">Transport</keyword>
<proteinExistence type="predicted"/>
<feature type="transmembrane region" description="Helical" evidence="12">
    <location>
        <begin position="100"/>
        <end position="123"/>
    </location>
</feature>
<keyword evidence="7" id="KW-0808">Transferase</keyword>
<evidence type="ECO:0000256" key="12">
    <source>
        <dbReference type="SAM" id="Phobius"/>
    </source>
</evidence>
<feature type="transmembrane region" description="Helical" evidence="12">
    <location>
        <begin position="238"/>
        <end position="265"/>
    </location>
</feature>
<name>A0A917HFC7_9BACI</name>
<organism evidence="14 15">
    <name type="scientific">Virgibacillus oceani</name>
    <dbReference type="NCBI Taxonomy" id="1479511"/>
    <lineage>
        <taxon>Bacteria</taxon>
        <taxon>Bacillati</taxon>
        <taxon>Bacillota</taxon>
        <taxon>Bacilli</taxon>
        <taxon>Bacillales</taxon>
        <taxon>Bacillaceae</taxon>
        <taxon>Virgibacillus</taxon>
    </lineage>
</organism>
<evidence type="ECO:0000256" key="10">
    <source>
        <dbReference type="ARBA" id="ARBA00022989"/>
    </source>
</evidence>
<feature type="transmembrane region" description="Helical" evidence="12">
    <location>
        <begin position="17"/>
        <end position="37"/>
    </location>
</feature>
<evidence type="ECO:0000256" key="9">
    <source>
        <dbReference type="ARBA" id="ARBA00022692"/>
    </source>
</evidence>
<keyword evidence="4" id="KW-1003">Cell membrane</keyword>
<feature type="transmembrane region" description="Helical" evidence="12">
    <location>
        <begin position="49"/>
        <end position="80"/>
    </location>
</feature>
<comment type="function">
    <text evidence="1">The phosphoenolpyruvate-dependent sugar phosphotransferase system (sugar PTS), a major carbohydrate active transport system, catalyzes the phosphorylation of incoming sugar substrates concomitantly with their translocation across the cell membrane. The enzyme II CmtAB PTS system is involved in D-mannitol transport.</text>
</comment>
<dbReference type="GO" id="GO:0005886">
    <property type="term" value="C:plasma membrane"/>
    <property type="evidence" value="ECO:0007669"/>
    <property type="project" value="UniProtKB-SubCell"/>
</dbReference>
<sequence>MAWGIITALAIALDNEMLTAFIGPFLTYLLPLLLAIAGGKMVHGYRGSVIAAVVTMGLIIGTDITMFIGAMIMGPLSAWILKKFDNFIEEKIPTGFELLINNLSTAIIGAALAIIGQITFVPVIEELTQALANGVDFLMNYNLLPLTAIFIEPAKILFLNNAIGQGVLTPLGLLQASEFGKSVLFLLESNPGPGLGILLAFMFFGTKKTKGTASGASIIHFFGGIHEIYFPFVLMRPILILPLILGGMAGTFIFTLFKVGLVGIASPGSVIAISIMSSAGDHLPIYLGILTSALVTFLISIPFMKKTQNDSDLEDAASQMEQLKGKKSRVSSMFSNKEENAQEFNYANVEKIAYACDAGLG</sequence>
<dbReference type="AlphaFoldDB" id="A0A917HFC7"/>
<evidence type="ECO:0000313" key="15">
    <source>
        <dbReference type="Proteomes" id="UP000622860"/>
    </source>
</evidence>
<feature type="transmembrane region" description="Helical" evidence="12">
    <location>
        <begin position="183"/>
        <end position="204"/>
    </location>
</feature>
<dbReference type="PROSITE" id="PS51104">
    <property type="entry name" value="PTS_EIIC_TYPE_2"/>
    <property type="match status" value="1"/>
</dbReference>
<accession>A0A917HFC7</accession>
<keyword evidence="6" id="KW-0762">Sugar transport</keyword>
<dbReference type="Pfam" id="PF02378">
    <property type="entry name" value="PTS_EIIC"/>
    <property type="match status" value="1"/>
</dbReference>
<evidence type="ECO:0000259" key="13">
    <source>
        <dbReference type="PROSITE" id="PS51104"/>
    </source>
</evidence>
<keyword evidence="9 12" id="KW-0812">Transmembrane</keyword>
<reference evidence="14" key="1">
    <citation type="journal article" date="2014" name="Int. J. Syst. Evol. Microbiol.">
        <title>Complete genome sequence of Corynebacterium casei LMG S-19264T (=DSM 44701T), isolated from a smear-ripened cheese.</title>
        <authorList>
            <consortium name="US DOE Joint Genome Institute (JGI-PGF)"/>
            <person name="Walter F."/>
            <person name="Albersmeier A."/>
            <person name="Kalinowski J."/>
            <person name="Ruckert C."/>
        </authorList>
    </citation>
    <scope>NUCLEOTIDE SEQUENCE</scope>
    <source>
        <strain evidence="14">CGMCC 1.12754</strain>
    </source>
</reference>
<dbReference type="InterPro" id="IPR050893">
    <property type="entry name" value="Sugar_PTS"/>
</dbReference>
<keyword evidence="5" id="KW-0597">Phosphoprotein</keyword>
<dbReference type="InterPro" id="IPR013014">
    <property type="entry name" value="PTS_EIIC_2"/>
</dbReference>
<protein>
    <submittedName>
        <fullName evidence="14">PTS mannitol transporter subunit IIB</fullName>
    </submittedName>
</protein>
<evidence type="ECO:0000256" key="5">
    <source>
        <dbReference type="ARBA" id="ARBA00022553"/>
    </source>
</evidence>
<feature type="transmembrane region" description="Helical" evidence="12">
    <location>
        <begin position="285"/>
        <end position="304"/>
    </location>
</feature>
<feature type="transmembrane region" description="Helical" evidence="12">
    <location>
        <begin position="143"/>
        <end position="163"/>
    </location>
</feature>
<dbReference type="GO" id="GO:0008982">
    <property type="term" value="F:protein-N(PI)-phosphohistidine-sugar phosphotransferase activity"/>
    <property type="evidence" value="ECO:0007669"/>
    <property type="project" value="InterPro"/>
</dbReference>
<comment type="subcellular location">
    <subcellularLocation>
        <location evidence="2">Cell membrane</location>
        <topology evidence="2">Multi-pass membrane protein</topology>
    </subcellularLocation>
</comment>
<dbReference type="GO" id="GO:0009401">
    <property type="term" value="P:phosphoenolpyruvate-dependent sugar phosphotransferase system"/>
    <property type="evidence" value="ECO:0007669"/>
    <property type="project" value="UniProtKB-KW"/>
</dbReference>
<gene>
    <name evidence="14" type="ORF">GCM10011398_22420</name>
</gene>
<keyword evidence="10 12" id="KW-1133">Transmembrane helix</keyword>
<keyword evidence="15" id="KW-1185">Reference proteome</keyword>
<evidence type="ECO:0000256" key="6">
    <source>
        <dbReference type="ARBA" id="ARBA00022597"/>
    </source>
</evidence>
<dbReference type="Proteomes" id="UP000622860">
    <property type="component" value="Unassembled WGS sequence"/>
</dbReference>
<evidence type="ECO:0000256" key="7">
    <source>
        <dbReference type="ARBA" id="ARBA00022679"/>
    </source>
</evidence>
<dbReference type="EMBL" id="BMFR01000008">
    <property type="protein sequence ID" value="GGG76898.1"/>
    <property type="molecule type" value="Genomic_DNA"/>
</dbReference>
<evidence type="ECO:0000256" key="2">
    <source>
        <dbReference type="ARBA" id="ARBA00004651"/>
    </source>
</evidence>
<comment type="caution">
    <text evidence="14">The sequence shown here is derived from an EMBL/GenBank/DDBJ whole genome shotgun (WGS) entry which is preliminary data.</text>
</comment>
<evidence type="ECO:0000256" key="8">
    <source>
        <dbReference type="ARBA" id="ARBA00022683"/>
    </source>
</evidence>
<evidence type="ECO:0000256" key="3">
    <source>
        <dbReference type="ARBA" id="ARBA00022448"/>
    </source>
</evidence>
<dbReference type="PANTHER" id="PTHR30181">
    <property type="entry name" value="MANNITOL PERMEASE IIC COMPONENT"/>
    <property type="match status" value="1"/>
</dbReference>
<evidence type="ECO:0000256" key="1">
    <source>
        <dbReference type="ARBA" id="ARBA00002434"/>
    </source>
</evidence>
<evidence type="ECO:0000313" key="14">
    <source>
        <dbReference type="EMBL" id="GGG76898.1"/>
    </source>
</evidence>
<evidence type="ECO:0000256" key="11">
    <source>
        <dbReference type="ARBA" id="ARBA00023136"/>
    </source>
</evidence>
<feature type="domain" description="PTS EIIC type-2" evidence="13">
    <location>
        <begin position="1"/>
        <end position="313"/>
    </location>
</feature>
<dbReference type="PANTHER" id="PTHR30181:SF2">
    <property type="entry name" value="PTS SYSTEM MANNITOL-SPECIFIC EIICBA COMPONENT"/>
    <property type="match status" value="1"/>
</dbReference>
<reference evidence="14" key="2">
    <citation type="submission" date="2020-09" db="EMBL/GenBank/DDBJ databases">
        <authorList>
            <person name="Sun Q."/>
            <person name="Zhou Y."/>
        </authorList>
    </citation>
    <scope>NUCLEOTIDE SEQUENCE</scope>
    <source>
        <strain evidence="14">CGMCC 1.12754</strain>
    </source>
</reference>
<keyword evidence="11 12" id="KW-0472">Membrane</keyword>
<dbReference type="InterPro" id="IPR003352">
    <property type="entry name" value="PTS_EIIC"/>
</dbReference>